<protein>
    <recommendedName>
        <fullName evidence="7">Cell division protein CrgA</fullName>
    </recommendedName>
</protein>
<evidence type="ECO:0000256" key="3">
    <source>
        <dbReference type="ARBA" id="ARBA00022692"/>
    </source>
</evidence>
<evidence type="ECO:0000256" key="4">
    <source>
        <dbReference type="ARBA" id="ARBA00022989"/>
    </source>
</evidence>
<evidence type="ECO:0000256" key="8">
    <source>
        <dbReference type="SAM" id="MobiDB-lite"/>
    </source>
</evidence>
<evidence type="ECO:0000313" key="9">
    <source>
        <dbReference type="EMBL" id="MCG4617769.1"/>
    </source>
</evidence>
<dbReference type="Pfam" id="PF06781">
    <property type="entry name" value="CrgA"/>
    <property type="match status" value="1"/>
</dbReference>
<dbReference type="RefSeq" id="WP_238127916.1">
    <property type="nucleotide sequence ID" value="NZ_CBCTPO010000012.1"/>
</dbReference>
<evidence type="ECO:0000256" key="2">
    <source>
        <dbReference type="ARBA" id="ARBA00022618"/>
    </source>
</evidence>
<dbReference type="HAMAP" id="MF_00631">
    <property type="entry name" value="CrgA"/>
    <property type="match status" value="1"/>
</dbReference>
<feature type="compositionally biased region" description="Basic and acidic residues" evidence="8">
    <location>
        <begin position="12"/>
        <end position="22"/>
    </location>
</feature>
<evidence type="ECO:0000256" key="1">
    <source>
        <dbReference type="ARBA" id="ARBA00022475"/>
    </source>
</evidence>
<keyword evidence="5 7" id="KW-0472">Membrane</keyword>
<comment type="caution">
    <text evidence="9">The sequence shown here is derived from an EMBL/GenBank/DDBJ whole genome shotgun (WGS) entry which is preliminary data.</text>
</comment>
<dbReference type="GO" id="GO:0051301">
    <property type="term" value="P:cell division"/>
    <property type="evidence" value="ECO:0007669"/>
    <property type="project" value="UniProtKB-UniRule"/>
</dbReference>
<dbReference type="EMBL" id="JAKNHJ010000007">
    <property type="protein sequence ID" value="MCG4617769.1"/>
    <property type="molecule type" value="Genomic_DNA"/>
</dbReference>
<reference evidence="9" key="1">
    <citation type="submission" date="2022-01" db="EMBL/GenBank/DDBJ databases">
        <title>Collection of gut derived symbiotic bacterial strains cultured from healthy donors.</title>
        <authorList>
            <person name="Lin H."/>
            <person name="Kohout C."/>
            <person name="Waligurski E."/>
            <person name="Pamer E.G."/>
        </authorList>
    </citation>
    <scope>NUCLEOTIDE SEQUENCE</scope>
    <source>
        <strain evidence="9">DFI.7.46</strain>
    </source>
</reference>
<comment type="function">
    <text evidence="7">Involved in cell division.</text>
</comment>
<evidence type="ECO:0000313" key="10">
    <source>
        <dbReference type="Proteomes" id="UP001200537"/>
    </source>
</evidence>
<feature type="region of interest" description="Disordered" evidence="8">
    <location>
        <begin position="1"/>
        <end position="24"/>
    </location>
</feature>
<keyword evidence="3 7" id="KW-0812">Transmembrane</keyword>
<keyword evidence="6 7" id="KW-0131">Cell cycle</keyword>
<sequence length="89" mass="9924">MPESRKRKGAKPHREQQPEELNKSWAADMKPSPSWWAPLSVALMLVGLVLVVIYYISSGSYPIPNAGNWNLALGLGVAFGGFLMLLRWK</sequence>
<name>A0AAJ1EX91_9ACTO</name>
<dbReference type="GO" id="GO:0005886">
    <property type="term" value="C:plasma membrane"/>
    <property type="evidence" value="ECO:0007669"/>
    <property type="project" value="UniProtKB-SubCell"/>
</dbReference>
<dbReference type="InterPro" id="IPR009619">
    <property type="entry name" value="CrgA"/>
</dbReference>
<comment type="similarity">
    <text evidence="7">Belongs to the CrgA family.</text>
</comment>
<feature type="compositionally biased region" description="Basic residues" evidence="8">
    <location>
        <begin position="1"/>
        <end position="11"/>
    </location>
</feature>
<dbReference type="AlphaFoldDB" id="A0AAJ1EX91"/>
<dbReference type="Proteomes" id="UP001200537">
    <property type="component" value="Unassembled WGS sequence"/>
</dbReference>
<evidence type="ECO:0000256" key="5">
    <source>
        <dbReference type="ARBA" id="ARBA00023136"/>
    </source>
</evidence>
<evidence type="ECO:0000256" key="6">
    <source>
        <dbReference type="ARBA" id="ARBA00023306"/>
    </source>
</evidence>
<keyword evidence="1 7" id="KW-1003">Cell membrane</keyword>
<gene>
    <name evidence="7" type="primary">crgA</name>
    <name evidence="9" type="ORF">L0M99_04570</name>
</gene>
<organism evidence="9 10">
    <name type="scientific">Varibaculum cambriense</name>
    <dbReference type="NCBI Taxonomy" id="184870"/>
    <lineage>
        <taxon>Bacteria</taxon>
        <taxon>Bacillati</taxon>
        <taxon>Actinomycetota</taxon>
        <taxon>Actinomycetes</taxon>
        <taxon>Actinomycetales</taxon>
        <taxon>Actinomycetaceae</taxon>
        <taxon>Varibaculum</taxon>
    </lineage>
</organism>
<comment type="subcellular location">
    <subcellularLocation>
        <location evidence="7">Cell membrane</location>
        <topology evidence="7">Multi-pass membrane protein</topology>
    </subcellularLocation>
</comment>
<proteinExistence type="inferred from homology"/>
<evidence type="ECO:0000256" key="7">
    <source>
        <dbReference type="HAMAP-Rule" id="MF_00631"/>
    </source>
</evidence>
<feature type="transmembrane region" description="Helical" evidence="7">
    <location>
        <begin position="35"/>
        <end position="57"/>
    </location>
</feature>
<feature type="transmembrane region" description="Helical" evidence="7">
    <location>
        <begin position="69"/>
        <end position="86"/>
    </location>
</feature>
<keyword evidence="4 7" id="KW-1133">Transmembrane helix</keyword>
<accession>A0AAJ1EX91</accession>
<keyword evidence="2 7" id="KW-0132">Cell division</keyword>